<comment type="caution">
    <text evidence="3">The sequence shown here is derived from an EMBL/GenBank/DDBJ whole genome shotgun (WGS) entry which is preliminary data.</text>
</comment>
<evidence type="ECO:0000256" key="1">
    <source>
        <dbReference type="SAM" id="MobiDB-lite"/>
    </source>
</evidence>
<feature type="region of interest" description="Disordered" evidence="1">
    <location>
        <begin position="125"/>
        <end position="184"/>
    </location>
</feature>
<feature type="region of interest" description="Disordered" evidence="1">
    <location>
        <begin position="206"/>
        <end position="294"/>
    </location>
</feature>
<reference evidence="3 4" key="1">
    <citation type="submission" date="2023-10" db="EMBL/GenBank/DDBJ databases">
        <authorList>
            <person name="Maclean D."/>
            <person name="Macfadyen A."/>
        </authorList>
    </citation>
    <scope>NUCLEOTIDE SEQUENCE [LARGE SCALE GENOMIC DNA]</scope>
</reference>
<proteinExistence type="predicted"/>
<accession>A0AAV1I758</accession>
<sequence length="294" mass="29458">MTGCGVTRPGKTVAALLMTLTAMAAAVDGYVETPSHQSVRILLGDKGRTHFAITDAPQTSAPSGGFTNDTPVAPAMPSALQRVSSMTQRLQLADMEDEAMWHRRTLKQDDPMVAAAVASTEAKLRQASLSGNRKGSTAGYGGLAAESAHPDSSSGSNTPSAGAGQGRPSGRLSTQNGGRRLLQNAGGYGADSAANMIGALRAASFSSSGSASQPAGAGQGRPGGRPSTQSGGRHLLQNPGGYGTDSAANMIGALRAASLSSSGSTTQPSGAGQGRPSGRPSTQSGGRRSLHTVI</sequence>
<feature type="compositionally biased region" description="Low complexity" evidence="1">
    <location>
        <begin position="252"/>
        <end position="270"/>
    </location>
</feature>
<keyword evidence="2" id="KW-0732">Signal</keyword>
<feature type="compositionally biased region" description="Low complexity" evidence="1">
    <location>
        <begin position="206"/>
        <end position="216"/>
    </location>
</feature>
<protein>
    <submittedName>
        <fullName evidence="3">Uncharacterized protein</fullName>
    </submittedName>
</protein>
<organism evidence="3 4">
    <name type="scientific">Coccomyxa viridis</name>
    <dbReference type="NCBI Taxonomy" id="1274662"/>
    <lineage>
        <taxon>Eukaryota</taxon>
        <taxon>Viridiplantae</taxon>
        <taxon>Chlorophyta</taxon>
        <taxon>core chlorophytes</taxon>
        <taxon>Trebouxiophyceae</taxon>
        <taxon>Trebouxiophyceae incertae sedis</taxon>
        <taxon>Coccomyxaceae</taxon>
        <taxon>Coccomyxa</taxon>
    </lineage>
</organism>
<feature type="signal peptide" evidence="2">
    <location>
        <begin position="1"/>
        <end position="29"/>
    </location>
</feature>
<dbReference type="EMBL" id="CAUYUE010000007">
    <property type="protein sequence ID" value="CAK0782919.1"/>
    <property type="molecule type" value="Genomic_DNA"/>
</dbReference>
<feature type="compositionally biased region" description="Polar residues" evidence="1">
    <location>
        <begin position="150"/>
        <end position="160"/>
    </location>
</feature>
<evidence type="ECO:0000256" key="2">
    <source>
        <dbReference type="SAM" id="SignalP"/>
    </source>
</evidence>
<dbReference type="Proteomes" id="UP001314263">
    <property type="component" value="Unassembled WGS sequence"/>
</dbReference>
<keyword evidence="4" id="KW-1185">Reference proteome</keyword>
<evidence type="ECO:0000313" key="3">
    <source>
        <dbReference type="EMBL" id="CAK0782919.1"/>
    </source>
</evidence>
<name>A0AAV1I758_9CHLO</name>
<feature type="chain" id="PRO_5043460604" evidence="2">
    <location>
        <begin position="30"/>
        <end position="294"/>
    </location>
</feature>
<dbReference type="AlphaFoldDB" id="A0AAV1I758"/>
<gene>
    <name evidence="3" type="ORF">CVIRNUC_006114</name>
</gene>
<evidence type="ECO:0000313" key="4">
    <source>
        <dbReference type="Proteomes" id="UP001314263"/>
    </source>
</evidence>